<dbReference type="InterPro" id="IPR002885">
    <property type="entry name" value="PPR_rpt"/>
</dbReference>
<comment type="similarity">
    <text evidence="1">Belongs to the CCM1 family.</text>
</comment>
<evidence type="ECO:0000256" key="2">
    <source>
        <dbReference type="ARBA" id="ARBA00022737"/>
    </source>
</evidence>
<feature type="region of interest" description="Disordered" evidence="6">
    <location>
        <begin position="588"/>
        <end position="613"/>
    </location>
</feature>
<protein>
    <recommendedName>
        <fullName evidence="7">Pentatricopeptide repeat-containing protein-mitochondrial domain-containing protein</fullName>
    </recommendedName>
</protein>
<feature type="repeat" description="PPR" evidence="5">
    <location>
        <begin position="485"/>
        <end position="519"/>
    </location>
</feature>
<dbReference type="PROSITE" id="PS51375">
    <property type="entry name" value="PPR"/>
    <property type="match status" value="1"/>
</dbReference>
<accession>A0A9W9ID79</accession>
<evidence type="ECO:0000256" key="3">
    <source>
        <dbReference type="ARBA" id="ARBA00044493"/>
    </source>
</evidence>
<comment type="function">
    <text evidence="3">Regulates mitochondrial small subunit maturation by controlling 15S rRNA 5'-end processing. Localizes to the 5' precursor of the 15S rRNA in a position that is subsequently occupied by mS47 in the mature yeast mtSSU. Uses structure and sequence-specific RNA recognition, binding to a single-stranded region of the precursor and specifically recognizing bases -6 to -1. The exchange of Ccm1 for mS47 is coupled to the irreversible removal of precursor rRNA that is accompanied by conformational changes of the mitoribosomal proteins uS5m and mS26. These conformational changes signal completion of 5'-end rRNA processing through protection of the mature 5'-end of the 15S rRNA and stabilization of mS47. The removal of the 5' precursor together with the dissociation of Ccm1 may be catalyzed by the 5'-3' exoribonuclease Pet127. Involved in the specific removal of group I introns in mitochondrial encoded transcripts.</text>
</comment>
<evidence type="ECO:0000259" key="7">
    <source>
        <dbReference type="Pfam" id="PF23276"/>
    </source>
</evidence>
<dbReference type="Gene3D" id="1.25.40.10">
    <property type="entry name" value="Tetratricopeptide repeat domain"/>
    <property type="match status" value="3"/>
</dbReference>
<gene>
    <name evidence="8" type="ORF">N7492_005325</name>
</gene>
<dbReference type="PANTHER" id="PTHR47447">
    <property type="entry name" value="OS03G0856100 PROTEIN"/>
    <property type="match status" value="1"/>
</dbReference>
<dbReference type="InterPro" id="IPR057027">
    <property type="entry name" value="TPR_mt"/>
</dbReference>
<sequence>MSRRALVLDGLWYTLCPSFTPNVLRGPAPLLGARKRSSKLCLSPAIGIAAKASRHYNSDARNLENEETLQNASTSNKAHETPSLPSESPPRSEKPRYNVSSEEGSSNPPRKRIRVPHNLEVLQTSQLEAMLRNVTAKSPNIRSTTQILRTLIRDRHIRPTARHYKALILAHSDNERGLPEAVRNLLEEMEKNGVTADSGTLHAALQVLAVHPDFLLRQEVLRKLRDRWLTLSPTGWHFVVVGLLREHQFELALEQIELMERKDIHVDNWLHSTLIYHLCDFKEFDEVYRLMRARVKQGHDMTSGLWLHVLTTASEALHYPTTRYVWRRRVDLGYLNPSADVCRNVLTVASRAGDIELANHVFRLSATAELPLDAQAYERLIETQVGAGDLPAAFHVLCAMHESGIAIRDGATRPVIDYMIVEKVDPRAAWQMLKHLKNSKRVVPLACAHLIAQFCETEARRDASVAEDAIGFYKDLHTLCPSGADVGLYNSLVRTCRYAGNRAAGMFLVKEMASLGVEPNGATFEALILMCLDARNYRSAYMYFQDLLKRQDSICPEALEEIRELCTKSVDEFALRLQYHPAIKAGEASEVPEQQQQQQQPPPPPPPPPTQRELLQTVTKTRGRKGNHVMPPVVRRQLISREDRIAWNKKRRQKKRRLQAISRRLDEQDSDAGLRIP</sequence>
<dbReference type="EMBL" id="JAPQKO010000003">
    <property type="protein sequence ID" value="KAJ5172732.1"/>
    <property type="molecule type" value="Genomic_DNA"/>
</dbReference>
<dbReference type="AlphaFoldDB" id="A0A9W9ID79"/>
<dbReference type="InterPro" id="IPR011990">
    <property type="entry name" value="TPR-like_helical_dom_sf"/>
</dbReference>
<evidence type="ECO:0000313" key="9">
    <source>
        <dbReference type="Proteomes" id="UP001146351"/>
    </source>
</evidence>
<comment type="subunit">
    <text evidence="4">Binds to mitochondrial small subunit 15S rRNA.</text>
</comment>
<feature type="domain" description="Pentatricopeptide repeat-containing protein-mitochondrial" evidence="7">
    <location>
        <begin position="341"/>
        <end position="475"/>
    </location>
</feature>
<feature type="region of interest" description="Disordered" evidence="6">
    <location>
        <begin position="66"/>
        <end position="115"/>
    </location>
</feature>
<evidence type="ECO:0000256" key="5">
    <source>
        <dbReference type="PROSITE-ProRule" id="PRU00708"/>
    </source>
</evidence>
<name>A0A9W9ID79_9EURO</name>
<dbReference type="Pfam" id="PF23276">
    <property type="entry name" value="TPR_24"/>
    <property type="match status" value="1"/>
</dbReference>
<comment type="caution">
    <text evidence="8">The sequence shown here is derived from an EMBL/GenBank/DDBJ whole genome shotgun (WGS) entry which is preliminary data.</text>
</comment>
<evidence type="ECO:0000256" key="6">
    <source>
        <dbReference type="SAM" id="MobiDB-lite"/>
    </source>
</evidence>
<reference evidence="8" key="2">
    <citation type="journal article" date="2023" name="IMA Fungus">
        <title>Comparative genomic study of the Penicillium genus elucidates a diverse pangenome and 15 lateral gene transfer events.</title>
        <authorList>
            <person name="Petersen C."/>
            <person name="Sorensen T."/>
            <person name="Nielsen M.R."/>
            <person name="Sondergaard T.E."/>
            <person name="Sorensen J.L."/>
            <person name="Fitzpatrick D.A."/>
            <person name="Frisvad J.C."/>
            <person name="Nielsen K.L."/>
        </authorList>
    </citation>
    <scope>NUCLEOTIDE SEQUENCE</scope>
    <source>
        <strain evidence="8">IBT 21917</strain>
    </source>
</reference>
<proteinExistence type="inferred from homology"/>
<dbReference type="OrthoDB" id="747253at2759"/>
<keyword evidence="2" id="KW-0677">Repeat</keyword>
<feature type="compositionally biased region" description="Basic residues" evidence="6">
    <location>
        <begin position="649"/>
        <end position="658"/>
    </location>
</feature>
<reference evidence="8" key="1">
    <citation type="submission" date="2022-11" db="EMBL/GenBank/DDBJ databases">
        <authorList>
            <person name="Petersen C."/>
        </authorList>
    </citation>
    <scope>NUCLEOTIDE SEQUENCE</scope>
    <source>
        <strain evidence="8">IBT 21917</strain>
    </source>
</reference>
<dbReference type="PANTHER" id="PTHR47447:SF17">
    <property type="entry name" value="OS12G0638900 PROTEIN"/>
    <property type="match status" value="1"/>
</dbReference>
<keyword evidence="9" id="KW-1185">Reference proteome</keyword>
<organism evidence="8 9">
    <name type="scientific">Penicillium capsulatum</name>
    <dbReference type="NCBI Taxonomy" id="69766"/>
    <lineage>
        <taxon>Eukaryota</taxon>
        <taxon>Fungi</taxon>
        <taxon>Dikarya</taxon>
        <taxon>Ascomycota</taxon>
        <taxon>Pezizomycotina</taxon>
        <taxon>Eurotiomycetes</taxon>
        <taxon>Eurotiomycetidae</taxon>
        <taxon>Eurotiales</taxon>
        <taxon>Aspergillaceae</taxon>
        <taxon>Penicillium</taxon>
    </lineage>
</organism>
<feature type="compositionally biased region" description="Pro residues" evidence="6">
    <location>
        <begin position="600"/>
        <end position="610"/>
    </location>
</feature>
<evidence type="ECO:0000256" key="1">
    <source>
        <dbReference type="ARBA" id="ARBA00006192"/>
    </source>
</evidence>
<dbReference type="Proteomes" id="UP001146351">
    <property type="component" value="Unassembled WGS sequence"/>
</dbReference>
<evidence type="ECO:0000256" key="4">
    <source>
        <dbReference type="ARBA" id="ARBA00044511"/>
    </source>
</evidence>
<evidence type="ECO:0000313" key="8">
    <source>
        <dbReference type="EMBL" id="KAJ5172732.1"/>
    </source>
</evidence>
<dbReference type="Pfam" id="PF13812">
    <property type="entry name" value="PPR_3"/>
    <property type="match status" value="1"/>
</dbReference>
<feature type="region of interest" description="Disordered" evidence="6">
    <location>
        <begin position="649"/>
        <end position="677"/>
    </location>
</feature>
<feature type="compositionally biased region" description="Polar residues" evidence="6">
    <location>
        <begin position="98"/>
        <end position="108"/>
    </location>
</feature>